<dbReference type="InterPro" id="IPR006910">
    <property type="entry name" value="Rad21_Rec8_N"/>
</dbReference>
<evidence type="ECO:0000256" key="2">
    <source>
        <dbReference type="ARBA" id="ARBA00023242"/>
    </source>
</evidence>
<dbReference type="GO" id="GO:0008278">
    <property type="term" value="C:cohesin complex"/>
    <property type="evidence" value="ECO:0007669"/>
    <property type="project" value="InterPro"/>
</dbReference>
<dbReference type="Proteomes" id="UP000807353">
    <property type="component" value="Unassembled WGS sequence"/>
</dbReference>
<comment type="subcellular location">
    <subcellularLocation>
        <location evidence="1">Nucleus</location>
    </subcellularLocation>
</comment>
<dbReference type="PANTHER" id="PTHR12585:SF72">
    <property type="entry name" value="MEIOTIC RECOMBINATION PROTEIN REC8"/>
    <property type="match status" value="1"/>
</dbReference>
<dbReference type="GO" id="GO:0005634">
    <property type="term" value="C:nucleus"/>
    <property type="evidence" value="ECO:0007669"/>
    <property type="project" value="UniProtKB-SubCell"/>
</dbReference>
<feature type="domain" description="Rad21/Rec8-like protein N-terminal" evidence="3">
    <location>
        <begin position="1"/>
        <end position="108"/>
    </location>
</feature>
<dbReference type="GO" id="GO:1990414">
    <property type="term" value="P:replication-born double-strand break repair via sister chromatid exchange"/>
    <property type="evidence" value="ECO:0007669"/>
    <property type="project" value="TreeGrafter"/>
</dbReference>
<organism evidence="4 5">
    <name type="scientific">Collybia nuda</name>
    <dbReference type="NCBI Taxonomy" id="64659"/>
    <lineage>
        <taxon>Eukaryota</taxon>
        <taxon>Fungi</taxon>
        <taxon>Dikarya</taxon>
        <taxon>Basidiomycota</taxon>
        <taxon>Agaricomycotina</taxon>
        <taxon>Agaricomycetes</taxon>
        <taxon>Agaricomycetidae</taxon>
        <taxon>Agaricales</taxon>
        <taxon>Tricholomatineae</taxon>
        <taxon>Clitocybaceae</taxon>
        <taxon>Collybia</taxon>
    </lineage>
</organism>
<dbReference type="EMBL" id="MU150448">
    <property type="protein sequence ID" value="KAF9456189.1"/>
    <property type="molecule type" value="Genomic_DNA"/>
</dbReference>
<comment type="caution">
    <text evidence="4">The sequence shown here is derived from an EMBL/GenBank/DDBJ whole genome shotgun (WGS) entry which is preliminary data.</text>
</comment>
<keyword evidence="5" id="KW-1185">Reference proteome</keyword>
<evidence type="ECO:0000313" key="4">
    <source>
        <dbReference type="EMBL" id="KAF9456189.1"/>
    </source>
</evidence>
<evidence type="ECO:0000256" key="1">
    <source>
        <dbReference type="ARBA" id="ARBA00004123"/>
    </source>
</evidence>
<dbReference type="Pfam" id="PF04825">
    <property type="entry name" value="Rad21_Rec8_N"/>
    <property type="match status" value="1"/>
</dbReference>
<evidence type="ECO:0000259" key="3">
    <source>
        <dbReference type="Pfam" id="PF04825"/>
    </source>
</evidence>
<dbReference type="AlphaFoldDB" id="A0A9P6CCL2"/>
<dbReference type="InterPro" id="IPR039781">
    <property type="entry name" value="Rad21/Rec8-like"/>
</dbReference>
<dbReference type="GO" id="GO:0003682">
    <property type="term" value="F:chromatin binding"/>
    <property type="evidence" value="ECO:0007669"/>
    <property type="project" value="TreeGrafter"/>
</dbReference>
<accession>A0A9P6CCL2</accession>
<protein>
    <submittedName>
        <fullName evidence="4">Rec8 like protein-domain-containing protein</fullName>
    </submittedName>
</protein>
<evidence type="ECO:0000313" key="5">
    <source>
        <dbReference type="Proteomes" id="UP000807353"/>
    </source>
</evidence>
<name>A0A9P6CCL2_9AGAR</name>
<gene>
    <name evidence="4" type="ORF">BDZ94DRAFT_436149</name>
</gene>
<dbReference type="PANTHER" id="PTHR12585">
    <property type="entry name" value="SCC1 / RAD21 FAMILY MEMBER"/>
    <property type="match status" value="1"/>
</dbReference>
<reference evidence="4" key="1">
    <citation type="submission" date="2020-11" db="EMBL/GenBank/DDBJ databases">
        <authorList>
            <consortium name="DOE Joint Genome Institute"/>
            <person name="Ahrendt S."/>
            <person name="Riley R."/>
            <person name="Andreopoulos W."/>
            <person name="Labutti K."/>
            <person name="Pangilinan J."/>
            <person name="Ruiz-Duenas F.J."/>
            <person name="Barrasa J.M."/>
            <person name="Sanchez-Garcia M."/>
            <person name="Camarero S."/>
            <person name="Miyauchi S."/>
            <person name="Serrano A."/>
            <person name="Linde D."/>
            <person name="Babiker R."/>
            <person name="Drula E."/>
            <person name="Ayuso-Fernandez I."/>
            <person name="Pacheco R."/>
            <person name="Padilla G."/>
            <person name="Ferreira P."/>
            <person name="Barriuso J."/>
            <person name="Kellner H."/>
            <person name="Castanera R."/>
            <person name="Alfaro M."/>
            <person name="Ramirez L."/>
            <person name="Pisabarro A.G."/>
            <person name="Kuo A."/>
            <person name="Tritt A."/>
            <person name="Lipzen A."/>
            <person name="He G."/>
            <person name="Yan M."/>
            <person name="Ng V."/>
            <person name="Cullen D."/>
            <person name="Martin F."/>
            <person name="Rosso M.-N."/>
            <person name="Henrissat B."/>
            <person name="Hibbett D."/>
            <person name="Martinez A.T."/>
            <person name="Grigoriev I.V."/>
        </authorList>
    </citation>
    <scope>NUCLEOTIDE SEQUENCE</scope>
    <source>
        <strain evidence="4">CBS 247.69</strain>
    </source>
</reference>
<dbReference type="OrthoDB" id="10071381at2759"/>
<keyword evidence="2" id="KW-0539">Nucleus</keyword>
<sequence>MFFSPELLARRDSGFGLIWLAATLGSKSLHKKLPKRSILSADITRLCDLIAQPTEPMALRLSSNLMVGVARVYKVKQNILMTDVISCVTSLKKAVQDIKTTIAIDAQLQMAQSSVRPSALTLAIDPNSAFIMDFDALVANWDEYLNIGSEGNSKPDSGQFDVSIRKGRNEVNILGPRFPRAEAVRAEQHTLVEHHEHLLSASFDCSYDDNGGTVDLTSSQAGAVFGFEDNLFAFSDGLDNGALAEELERELGWDVSQTMNGGISKRVNNEVHALDLDHGSDNGLIFNGPTDLHWDGMPLSSVFNTPRHLKRKTPEPLRKENDYTTLSLQPNRTLAPEILSQDVVPANINYQTRTGVYGKKIKRTHLLLDDRTELTDAELKATRTEYLQSQSTLKQTAGLRHIEKEKGKIIEEMIWGVPDCIQAPALVSFWKKTYKVQAGARCRLLHICPRSDILQIIKKRGSGVTEEPPRKRQKTRDMFHVLASETGINLGSVHSPPFGTGNDTFIGVGMNLDGTLLHDRGDSMERFYSFEEPGQGRHATILPPLLQNFDFGVDLVGSQKSSLFPWDNAGGCSSNGTFGVHGSNRTYFTDRADMKLRESSLGRRDSSSLVPSQLESLVSGQGFSPAPIRKFSQFLDEDYMLEANTKNSTTYYSQRFDDLNIVALERNSFNFLEYTKMQLHSLPLSASNLDFDTIAPRGTSTRHVAAAAFYHCLGALAHIQIIRAVPSTLVEFNGV</sequence>
<proteinExistence type="predicted"/>
<dbReference type="GO" id="GO:0007062">
    <property type="term" value="P:sister chromatid cohesion"/>
    <property type="evidence" value="ECO:0007669"/>
    <property type="project" value="InterPro"/>
</dbReference>